<evidence type="ECO:0008006" key="4">
    <source>
        <dbReference type="Google" id="ProtNLM"/>
    </source>
</evidence>
<evidence type="ECO:0000313" key="2">
    <source>
        <dbReference type="EMBL" id="SMX98277.1"/>
    </source>
</evidence>
<name>A0A2H1KEQ7_9MICO</name>
<accession>A0A2H1KEQ7</accession>
<evidence type="ECO:0000313" key="3">
    <source>
        <dbReference type="Proteomes" id="UP000234382"/>
    </source>
</evidence>
<keyword evidence="3" id="KW-1185">Reference proteome</keyword>
<sequence>MSRKMKKGLTAAEAAQLPPDQWPSWYRPSKGAGRGSPKHPDFSENNVVSLQSGYRSPRVYSAVSAALVAGIVDDRPDLRKYPEALAAWADAEARAALLRRHLDEIGIIDDEGQPRTSQVQMLKWFENSATAARDRLGLDPRSEAELSLLRAKALREGTGVGGDADLDTLVEQGRAVLDAGPDPLVTALDRVRAEGEAVAPGRRAETAPTPEEDER</sequence>
<proteinExistence type="predicted"/>
<dbReference type="RefSeq" id="WP_145996236.1">
    <property type="nucleotide sequence ID" value="NZ_FXYX01000030.1"/>
</dbReference>
<dbReference type="EMBL" id="FXYX01000030">
    <property type="protein sequence ID" value="SMX98277.1"/>
    <property type="molecule type" value="Genomic_DNA"/>
</dbReference>
<dbReference type="AlphaFoldDB" id="A0A2H1KEQ7"/>
<organism evidence="2 3">
    <name type="scientific">Brevibacterium iodinum ATCC 49514</name>
    <dbReference type="NCBI Taxonomy" id="1255616"/>
    <lineage>
        <taxon>Bacteria</taxon>
        <taxon>Bacillati</taxon>
        <taxon>Actinomycetota</taxon>
        <taxon>Actinomycetes</taxon>
        <taxon>Micrococcales</taxon>
        <taxon>Brevibacteriaceae</taxon>
        <taxon>Brevibacterium</taxon>
    </lineage>
</organism>
<reference evidence="3" key="1">
    <citation type="submission" date="2017-03" db="EMBL/GenBank/DDBJ databases">
        <authorList>
            <person name="Monnet C."/>
        </authorList>
    </citation>
    <scope>NUCLEOTIDE SEQUENCE [LARGE SCALE GENOMIC DNA]</scope>
    <source>
        <strain evidence="3">ATCC 49514</strain>
    </source>
</reference>
<gene>
    <name evidence="2" type="ORF">BI49514_02986</name>
</gene>
<feature type="region of interest" description="Disordered" evidence="1">
    <location>
        <begin position="1"/>
        <end position="44"/>
    </location>
</feature>
<dbReference type="Proteomes" id="UP000234382">
    <property type="component" value="Unassembled WGS sequence"/>
</dbReference>
<feature type="region of interest" description="Disordered" evidence="1">
    <location>
        <begin position="194"/>
        <end position="215"/>
    </location>
</feature>
<evidence type="ECO:0000256" key="1">
    <source>
        <dbReference type="SAM" id="MobiDB-lite"/>
    </source>
</evidence>
<protein>
    <recommendedName>
        <fullName evidence="4">Terminase small subunit</fullName>
    </recommendedName>
</protein>